<dbReference type="Pfam" id="PF00534">
    <property type="entry name" value="Glycos_transf_1"/>
    <property type="match status" value="1"/>
</dbReference>
<dbReference type="RefSeq" id="WP_183295739.1">
    <property type="nucleotide sequence ID" value="NZ_JACHVX010000002.1"/>
</dbReference>
<evidence type="ECO:0000259" key="3">
    <source>
        <dbReference type="Pfam" id="PF00534"/>
    </source>
</evidence>
<dbReference type="InterPro" id="IPR028098">
    <property type="entry name" value="Glyco_trans_4-like_N"/>
</dbReference>
<evidence type="ECO:0000313" key="5">
    <source>
        <dbReference type="EMBL" id="MBB2922899.1"/>
    </source>
</evidence>
<keyword evidence="2 5" id="KW-0808">Transferase</keyword>
<accession>A0A7W4YBC9</accession>
<organism evidence="5 6">
    <name type="scientific">Cellulomonas cellasea</name>
    <dbReference type="NCBI Taxonomy" id="43670"/>
    <lineage>
        <taxon>Bacteria</taxon>
        <taxon>Bacillati</taxon>
        <taxon>Actinomycetota</taxon>
        <taxon>Actinomycetes</taxon>
        <taxon>Micrococcales</taxon>
        <taxon>Cellulomonadaceae</taxon>
        <taxon>Cellulomonas</taxon>
    </lineage>
</organism>
<evidence type="ECO:0000256" key="1">
    <source>
        <dbReference type="ARBA" id="ARBA00022676"/>
    </source>
</evidence>
<dbReference type="GO" id="GO:0009103">
    <property type="term" value="P:lipopolysaccharide biosynthetic process"/>
    <property type="evidence" value="ECO:0007669"/>
    <property type="project" value="TreeGrafter"/>
</dbReference>
<comment type="caution">
    <text evidence="5">The sequence shown here is derived from an EMBL/GenBank/DDBJ whole genome shotgun (WGS) entry which is preliminary data.</text>
</comment>
<dbReference type="EMBL" id="JACHVX010000002">
    <property type="protein sequence ID" value="MBB2922899.1"/>
    <property type="molecule type" value="Genomic_DNA"/>
</dbReference>
<evidence type="ECO:0000256" key="2">
    <source>
        <dbReference type="ARBA" id="ARBA00022679"/>
    </source>
</evidence>
<evidence type="ECO:0000313" key="6">
    <source>
        <dbReference type="Proteomes" id="UP000518206"/>
    </source>
</evidence>
<sequence length="373" mass="39745">MSRPDRLSVTLTVEQLWQPVPGGSGTYVRELAAALGARPDVDVRGLSARHGAPPDPSWSLPAGLDVVAAPLPRTALYEAWNRARLPRTGGGADVVHATTWAVPGTRVPLVVTVHDLAFLRSPEHFTARGNAFFRRALDVVRREAAVVVTVSEATRDDCERAGIAPERLRVVPHGVRVPAVGADEVDRFRRRHGLDRPYVLWCGTVEPRKNLRTLLEAFRHVLDDDPGVDLVLVGPSGWGDASAETARAALALPEGRVHRLGSLSTADLHAAYAGAHAFCFPSLWEGFGLPVLEAMAHGLPVVTSAGTATAEVAGDAGLLVDPLDARALAAAIRTATGDRHDELAARSRARAGDFTWEACAARTVDAYRDALGS</sequence>
<protein>
    <submittedName>
        <fullName evidence="5">Glycosyltransferase involved in cell wall biosynthesis</fullName>
    </submittedName>
</protein>
<gene>
    <name evidence="5" type="ORF">FHR80_001811</name>
</gene>
<reference evidence="5 6" key="2">
    <citation type="submission" date="2020-08" db="EMBL/GenBank/DDBJ databases">
        <authorList>
            <person name="Partida-Martinez L."/>
            <person name="Huntemann M."/>
            <person name="Clum A."/>
            <person name="Wang J."/>
            <person name="Palaniappan K."/>
            <person name="Ritter S."/>
            <person name="Chen I.-M."/>
            <person name="Stamatis D."/>
            <person name="Reddy T."/>
            <person name="O'Malley R."/>
            <person name="Daum C."/>
            <person name="Shapiro N."/>
            <person name="Ivanova N."/>
            <person name="Kyrpides N."/>
            <person name="Woyke T."/>
        </authorList>
    </citation>
    <scope>NUCLEOTIDE SEQUENCE [LARGE SCALE GENOMIC DNA]</scope>
    <source>
        <strain evidence="5 6">RAS26</strain>
    </source>
</reference>
<evidence type="ECO:0000259" key="4">
    <source>
        <dbReference type="Pfam" id="PF13439"/>
    </source>
</evidence>
<dbReference type="AlphaFoldDB" id="A0A7W4YBC9"/>
<dbReference type="SUPFAM" id="SSF53756">
    <property type="entry name" value="UDP-Glycosyltransferase/glycogen phosphorylase"/>
    <property type="match status" value="1"/>
</dbReference>
<proteinExistence type="predicted"/>
<feature type="domain" description="Glycosyl transferase family 1" evidence="3">
    <location>
        <begin position="186"/>
        <end position="346"/>
    </location>
</feature>
<dbReference type="Proteomes" id="UP000518206">
    <property type="component" value="Unassembled WGS sequence"/>
</dbReference>
<dbReference type="GO" id="GO:0016757">
    <property type="term" value="F:glycosyltransferase activity"/>
    <property type="evidence" value="ECO:0007669"/>
    <property type="project" value="UniProtKB-KW"/>
</dbReference>
<dbReference type="Pfam" id="PF13439">
    <property type="entry name" value="Glyco_transf_4"/>
    <property type="match status" value="1"/>
</dbReference>
<keyword evidence="1" id="KW-0328">Glycosyltransferase</keyword>
<reference evidence="5 6" key="1">
    <citation type="submission" date="2020-08" db="EMBL/GenBank/DDBJ databases">
        <title>The Agave Microbiome: Exploring the role of microbial communities in plant adaptations to desert environments.</title>
        <authorList>
            <person name="Partida-Martinez L.P."/>
        </authorList>
    </citation>
    <scope>NUCLEOTIDE SEQUENCE [LARGE SCALE GENOMIC DNA]</scope>
    <source>
        <strain evidence="5 6">RAS26</strain>
    </source>
</reference>
<name>A0A7W4YBC9_9CELL</name>
<dbReference type="InterPro" id="IPR001296">
    <property type="entry name" value="Glyco_trans_1"/>
</dbReference>
<feature type="domain" description="Glycosyltransferase subfamily 4-like N-terminal" evidence="4">
    <location>
        <begin position="21"/>
        <end position="175"/>
    </location>
</feature>
<dbReference type="CDD" id="cd03809">
    <property type="entry name" value="GT4_MtfB-like"/>
    <property type="match status" value="1"/>
</dbReference>
<dbReference type="Gene3D" id="3.40.50.2000">
    <property type="entry name" value="Glycogen Phosphorylase B"/>
    <property type="match status" value="2"/>
</dbReference>
<dbReference type="PANTHER" id="PTHR46401:SF2">
    <property type="entry name" value="GLYCOSYLTRANSFERASE WBBK-RELATED"/>
    <property type="match status" value="1"/>
</dbReference>
<dbReference type="PANTHER" id="PTHR46401">
    <property type="entry name" value="GLYCOSYLTRANSFERASE WBBK-RELATED"/>
    <property type="match status" value="1"/>
</dbReference>